<evidence type="ECO:0000256" key="2">
    <source>
        <dbReference type="ARBA" id="ARBA00011322"/>
    </source>
</evidence>
<keyword evidence="6 7" id="KW-0269">Exonuclease</keyword>
<dbReference type="GO" id="GO:0004519">
    <property type="term" value="F:endonuclease activity"/>
    <property type="evidence" value="ECO:0007669"/>
    <property type="project" value="UniProtKB-KW"/>
</dbReference>
<dbReference type="KEGG" id="rher:EHE19_000365"/>
<dbReference type="OrthoDB" id="9773856at2"/>
<dbReference type="InterPro" id="IPR026843">
    <property type="entry name" value="SbcD_C"/>
</dbReference>
<proteinExistence type="inferred from homology"/>
<dbReference type="InterPro" id="IPR029052">
    <property type="entry name" value="Metallo-depent_PP-like"/>
</dbReference>
<dbReference type="Pfam" id="PF00149">
    <property type="entry name" value="Metallophos"/>
    <property type="match status" value="1"/>
</dbReference>
<keyword evidence="7" id="KW-0255">Endonuclease</keyword>
<protein>
    <recommendedName>
        <fullName evidence="3 7">Nuclease SbcCD subunit D</fullName>
    </recommendedName>
</protein>
<dbReference type="Pfam" id="PF12320">
    <property type="entry name" value="SbcD_C"/>
    <property type="match status" value="1"/>
</dbReference>
<evidence type="ECO:0000259" key="8">
    <source>
        <dbReference type="Pfam" id="PF00149"/>
    </source>
</evidence>
<dbReference type="Gene3D" id="3.60.21.10">
    <property type="match status" value="1"/>
</dbReference>
<keyword evidence="4 7" id="KW-0540">Nuclease</keyword>
<name>A0A4U7JKN3_9FIRM</name>
<dbReference type="Proteomes" id="UP000306409">
    <property type="component" value="Chromosome"/>
</dbReference>
<evidence type="ECO:0000256" key="6">
    <source>
        <dbReference type="ARBA" id="ARBA00022839"/>
    </source>
</evidence>
<keyword evidence="7" id="KW-0235">DNA replication</keyword>
<comment type="function">
    <text evidence="7">SbcCD cleaves DNA hairpin structures. These structures can inhibit DNA replication and are intermediates in certain DNA recombination reactions. The complex acts as a 3'-&gt;5' double strand exonuclease that can open hairpins. It also has a 5' single-strand endonuclease activity.</text>
</comment>
<comment type="similarity">
    <text evidence="1 7">Belongs to the SbcD family.</text>
</comment>
<dbReference type="PANTHER" id="PTHR30337">
    <property type="entry name" value="COMPONENT OF ATP-DEPENDENT DSDNA EXONUCLEASE"/>
    <property type="match status" value="1"/>
</dbReference>
<evidence type="ECO:0000259" key="9">
    <source>
        <dbReference type="Pfam" id="PF12320"/>
    </source>
</evidence>
<dbReference type="InterPro" id="IPR050535">
    <property type="entry name" value="DNA_Repair-Maintenance_Comp"/>
</dbReference>
<evidence type="ECO:0000256" key="4">
    <source>
        <dbReference type="ARBA" id="ARBA00022722"/>
    </source>
</evidence>
<dbReference type="GO" id="GO:0006310">
    <property type="term" value="P:DNA recombination"/>
    <property type="evidence" value="ECO:0007669"/>
    <property type="project" value="UniProtKB-KW"/>
</dbReference>
<dbReference type="CDD" id="cd00840">
    <property type="entry name" value="MPP_Mre11_N"/>
    <property type="match status" value="1"/>
</dbReference>
<evidence type="ECO:0000313" key="11">
    <source>
        <dbReference type="Proteomes" id="UP000306409"/>
    </source>
</evidence>
<keyword evidence="7" id="KW-0233">DNA recombination</keyword>
<evidence type="ECO:0000256" key="1">
    <source>
        <dbReference type="ARBA" id="ARBA00010555"/>
    </source>
</evidence>
<reference evidence="10 11" key="1">
    <citation type="submission" date="2020-09" db="EMBL/GenBank/DDBJ databases">
        <title>Characterization and genome sequencing of Ruminiclostridium sp. nov. MA18.</title>
        <authorList>
            <person name="Rettenmaier R."/>
            <person name="Kowollik M.-L."/>
            <person name="Liebl W."/>
            <person name="Zverlov V."/>
        </authorList>
    </citation>
    <scope>NUCLEOTIDE SEQUENCE [LARGE SCALE GENOMIC DNA]</scope>
    <source>
        <strain evidence="10 11">MA18</strain>
    </source>
</reference>
<gene>
    <name evidence="7" type="primary">sbcD</name>
    <name evidence="10" type="ORF">EHE19_000365</name>
</gene>
<accession>A0A4U7JKN3</accession>
<feature type="domain" description="Nuclease SbcCD subunit D C-terminal" evidence="9">
    <location>
        <begin position="271"/>
        <end position="362"/>
    </location>
</feature>
<dbReference type="GO" id="GO:0008408">
    <property type="term" value="F:3'-5' exonuclease activity"/>
    <property type="evidence" value="ECO:0007669"/>
    <property type="project" value="InterPro"/>
</dbReference>
<dbReference type="PANTHER" id="PTHR30337:SF0">
    <property type="entry name" value="NUCLEASE SBCCD SUBUNIT D"/>
    <property type="match status" value="1"/>
</dbReference>
<comment type="subunit">
    <text evidence="2 7">Heterodimer of SbcC and SbcD.</text>
</comment>
<evidence type="ECO:0000313" key="10">
    <source>
        <dbReference type="EMBL" id="QNU67048.1"/>
    </source>
</evidence>
<dbReference type="EMBL" id="CP061336">
    <property type="protein sequence ID" value="QNU67048.1"/>
    <property type="molecule type" value="Genomic_DNA"/>
</dbReference>
<keyword evidence="5 7" id="KW-0378">Hydrolase</keyword>
<evidence type="ECO:0000256" key="5">
    <source>
        <dbReference type="ARBA" id="ARBA00022801"/>
    </source>
</evidence>
<dbReference type="InterPro" id="IPR004593">
    <property type="entry name" value="SbcD"/>
</dbReference>
<dbReference type="NCBIfam" id="TIGR00619">
    <property type="entry name" value="sbcd"/>
    <property type="match status" value="1"/>
</dbReference>
<organism evidence="10 11">
    <name type="scientific">Ruminiclostridium herbifermentans</name>
    <dbReference type="NCBI Taxonomy" id="2488810"/>
    <lineage>
        <taxon>Bacteria</taxon>
        <taxon>Bacillati</taxon>
        <taxon>Bacillota</taxon>
        <taxon>Clostridia</taxon>
        <taxon>Eubacteriales</taxon>
        <taxon>Oscillospiraceae</taxon>
        <taxon>Ruminiclostridium</taxon>
    </lineage>
</organism>
<evidence type="ECO:0000256" key="3">
    <source>
        <dbReference type="ARBA" id="ARBA00013365"/>
    </source>
</evidence>
<dbReference type="AlphaFoldDB" id="A0A4U7JKN3"/>
<dbReference type="SUPFAM" id="SSF56300">
    <property type="entry name" value="Metallo-dependent phosphatases"/>
    <property type="match status" value="1"/>
</dbReference>
<dbReference type="RefSeq" id="WP_137697114.1">
    <property type="nucleotide sequence ID" value="NZ_CP061336.1"/>
</dbReference>
<dbReference type="GO" id="GO:0006260">
    <property type="term" value="P:DNA replication"/>
    <property type="evidence" value="ECO:0007669"/>
    <property type="project" value="UniProtKB-KW"/>
</dbReference>
<keyword evidence="11" id="KW-1185">Reference proteome</keyword>
<dbReference type="InterPro" id="IPR041796">
    <property type="entry name" value="Mre11_N"/>
</dbReference>
<feature type="domain" description="Calcineurin-like phosphoesterase" evidence="8">
    <location>
        <begin position="1"/>
        <end position="222"/>
    </location>
</feature>
<sequence length="387" mass="43630">MKIIHTGDWHIGKIVNEFSMLEEQKHVLEQLISIVEREKPDAIIIAGDVYDRSIPPVEAVELVDEVFNTLLLDLKVPILAIAGNHDSAERLSFASRILINNGLHIVGGFNGSVHCTTLEDEFGVVNFYMLPYVDPRNVRHIFDDNKISTHDDAMKKMIEIIGQAIKHNERNVMITHGYITHMGREAELLSESERPLSIGGTEFVSSDYFKIFNYTALGHLHAPQKAGAESIRYSGSILKYSFSEVNQRKGINIVEIDKAGNTKVTFNPLIPKRDMRIIKGPINELINSEVYRNANTEDYVYAILTDKGELIDPISKLRTVYPNIMGLSKELASQREENCTSAAEGYKSKSKLELFKEFYEAMQGETLGVEQTEIMTRIIGEVDREGV</sequence>
<evidence type="ECO:0000256" key="7">
    <source>
        <dbReference type="RuleBase" id="RU363069"/>
    </source>
</evidence>
<dbReference type="InterPro" id="IPR004843">
    <property type="entry name" value="Calcineurin-like_PHP"/>
</dbReference>